<feature type="domain" description="HTH lysR-type" evidence="5">
    <location>
        <begin position="11"/>
        <end position="67"/>
    </location>
</feature>
<dbReference type="GO" id="GO:0003700">
    <property type="term" value="F:DNA-binding transcription factor activity"/>
    <property type="evidence" value="ECO:0007669"/>
    <property type="project" value="InterPro"/>
</dbReference>
<comment type="similarity">
    <text evidence="1">Belongs to the LysR transcriptional regulatory family.</text>
</comment>
<dbReference type="OrthoDB" id="8720143at2"/>
<dbReference type="InterPro" id="IPR050389">
    <property type="entry name" value="LysR-type_TF"/>
</dbReference>
<dbReference type="Gene3D" id="3.40.190.10">
    <property type="entry name" value="Periplasmic binding protein-like II"/>
    <property type="match status" value="2"/>
</dbReference>
<keyword evidence="4" id="KW-0804">Transcription</keyword>
<dbReference type="Pfam" id="PF03466">
    <property type="entry name" value="LysR_substrate"/>
    <property type="match status" value="1"/>
</dbReference>
<dbReference type="InterPro" id="IPR036388">
    <property type="entry name" value="WH-like_DNA-bd_sf"/>
</dbReference>
<reference evidence="6 7" key="1">
    <citation type="submission" date="2016-11" db="EMBL/GenBank/DDBJ databases">
        <title>Trade-off between light-utilization and light-protection in marine flavobacteria.</title>
        <authorList>
            <person name="Kumagai Y."/>
        </authorList>
    </citation>
    <scope>NUCLEOTIDE SEQUENCE [LARGE SCALE GENOMIC DNA]</scope>
    <source>
        <strain evidence="6 7">NBRC 107125</strain>
    </source>
</reference>
<dbReference type="Gene3D" id="1.10.10.10">
    <property type="entry name" value="Winged helix-like DNA-binding domain superfamily/Winged helix DNA-binding domain"/>
    <property type="match status" value="1"/>
</dbReference>
<proteinExistence type="inferred from homology"/>
<dbReference type="Proteomes" id="UP000193450">
    <property type="component" value="Chromosome"/>
</dbReference>
<dbReference type="AlphaFoldDB" id="A0A1X9NJG3"/>
<evidence type="ECO:0000313" key="7">
    <source>
        <dbReference type="Proteomes" id="UP000193450"/>
    </source>
</evidence>
<dbReference type="InterPro" id="IPR005119">
    <property type="entry name" value="LysR_subst-bd"/>
</dbReference>
<dbReference type="InterPro" id="IPR036390">
    <property type="entry name" value="WH_DNA-bd_sf"/>
</dbReference>
<dbReference type="EMBL" id="CP019343">
    <property type="protein sequence ID" value="ARN75985.1"/>
    <property type="molecule type" value="Genomic_DNA"/>
</dbReference>
<accession>A0A1X9NJG3</accession>
<dbReference type="SUPFAM" id="SSF46785">
    <property type="entry name" value="Winged helix' DNA-binding domain"/>
    <property type="match status" value="1"/>
</dbReference>
<evidence type="ECO:0000256" key="4">
    <source>
        <dbReference type="ARBA" id="ARBA00023163"/>
    </source>
</evidence>
<dbReference type="PANTHER" id="PTHR30118">
    <property type="entry name" value="HTH-TYPE TRANSCRIPTIONAL REGULATOR LEUO-RELATED"/>
    <property type="match status" value="1"/>
</dbReference>
<name>A0A1X9NJG3_9GAMM</name>
<sequence>MYDYRQLARADLNLLVAFQMLMDEGSVSGAAERAFVSQSAMSRTLQRLRDLFDDPLFVRQSHGLAATQRAIDLHQQLQPLLAGIDKTLEPVSFDPAQLQGQFVIACPSVLSTHWLASLVARLATVAPRVKLRTIEAVASPEQLLSDNSADLVVHTAETESGEFAATPLPDATTLCLVREGHPLTGKKISLKQFLSFPHLRYYIPGLNTDNQGLIDLRLSKMGKQREVRYDGHDMATLLEITRDSDCIFSLASVKTSVADQAKVRWSGVRVLKSPTELQMETLPMALFSLRRRASEPALSWLTEEISNSFK</sequence>
<evidence type="ECO:0000256" key="1">
    <source>
        <dbReference type="ARBA" id="ARBA00009437"/>
    </source>
</evidence>
<dbReference type="KEGG" id="osg:BST96_18930"/>
<dbReference type="RefSeq" id="WP_085760186.1">
    <property type="nucleotide sequence ID" value="NZ_CP019343.1"/>
</dbReference>
<dbReference type="SUPFAM" id="SSF53850">
    <property type="entry name" value="Periplasmic binding protein-like II"/>
    <property type="match status" value="1"/>
</dbReference>
<dbReference type="PROSITE" id="PS50931">
    <property type="entry name" value="HTH_LYSR"/>
    <property type="match status" value="1"/>
</dbReference>
<dbReference type="InterPro" id="IPR000847">
    <property type="entry name" value="LysR_HTH_N"/>
</dbReference>
<protein>
    <recommendedName>
        <fullName evidence="5">HTH lysR-type domain-containing protein</fullName>
    </recommendedName>
</protein>
<evidence type="ECO:0000259" key="5">
    <source>
        <dbReference type="PROSITE" id="PS50931"/>
    </source>
</evidence>
<evidence type="ECO:0000256" key="2">
    <source>
        <dbReference type="ARBA" id="ARBA00023015"/>
    </source>
</evidence>
<keyword evidence="7" id="KW-1185">Reference proteome</keyword>
<gene>
    <name evidence="6" type="ORF">BST96_18930</name>
</gene>
<dbReference type="STRING" id="716816.BST96_18930"/>
<dbReference type="Pfam" id="PF00126">
    <property type="entry name" value="HTH_1"/>
    <property type="match status" value="1"/>
</dbReference>
<evidence type="ECO:0000313" key="6">
    <source>
        <dbReference type="EMBL" id="ARN75985.1"/>
    </source>
</evidence>
<keyword evidence="3" id="KW-0238">DNA-binding</keyword>
<dbReference type="GO" id="GO:0003677">
    <property type="term" value="F:DNA binding"/>
    <property type="evidence" value="ECO:0007669"/>
    <property type="project" value="UniProtKB-KW"/>
</dbReference>
<dbReference type="PANTHER" id="PTHR30118:SF7">
    <property type="entry name" value="TRANSCRIPTIONAL REGULATOR LYSR FAMILY"/>
    <property type="match status" value="1"/>
</dbReference>
<keyword evidence="2" id="KW-0805">Transcription regulation</keyword>
<evidence type="ECO:0000256" key="3">
    <source>
        <dbReference type="ARBA" id="ARBA00023125"/>
    </source>
</evidence>
<organism evidence="6 7">
    <name type="scientific">Oceanicoccus sagamiensis</name>
    <dbReference type="NCBI Taxonomy" id="716816"/>
    <lineage>
        <taxon>Bacteria</taxon>
        <taxon>Pseudomonadati</taxon>
        <taxon>Pseudomonadota</taxon>
        <taxon>Gammaproteobacteria</taxon>
        <taxon>Cellvibrionales</taxon>
        <taxon>Spongiibacteraceae</taxon>
        <taxon>Oceanicoccus</taxon>
    </lineage>
</organism>